<reference evidence="3" key="1">
    <citation type="journal article" date="2019" name="Int. J. Syst. Evol. Microbiol.">
        <title>The Global Catalogue of Microorganisms (GCM) 10K type strain sequencing project: providing services to taxonomists for standard genome sequencing and annotation.</title>
        <authorList>
            <consortium name="The Broad Institute Genomics Platform"/>
            <consortium name="The Broad Institute Genome Sequencing Center for Infectious Disease"/>
            <person name="Wu L."/>
            <person name="Ma J."/>
        </authorList>
    </citation>
    <scope>NUCLEOTIDE SEQUENCE [LARGE SCALE GENOMIC DNA]</scope>
    <source>
        <strain evidence="3">KCTC 15012</strain>
    </source>
</reference>
<organism evidence="2 3">
    <name type="scientific">Phaeospirillum tilakii</name>
    <dbReference type="NCBI Taxonomy" id="741673"/>
    <lineage>
        <taxon>Bacteria</taxon>
        <taxon>Pseudomonadati</taxon>
        <taxon>Pseudomonadota</taxon>
        <taxon>Alphaproteobacteria</taxon>
        <taxon>Rhodospirillales</taxon>
        <taxon>Rhodospirillaceae</taxon>
        <taxon>Phaeospirillum</taxon>
    </lineage>
</organism>
<feature type="compositionally biased region" description="Basic and acidic residues" evidence="1">
    <location>
        <begin position="268"/>
        <end position="277"/>
    </location>
</feature>
<evidence type="ECO:0000313" key="2">
    <source>
        <dbReference type="EMBL" id="MFD2235723.1"/>
    </source>
</evidence>
<keyword evidence="3" id="KW-1185">Reference proteome</keyword>
<accession>A0ABW5CI70</accession>
<gene>
    <name evidence="2" type="ORF">ACFSNB_18150</name>
</gene>
<evidence type="ECO:0000313" key="3">
    <source>
        <dbReference type="Proteomes" id="UP001597296"/>
    </source>
</evidence>
<comment type="caution">
    <text evidence="2">The sequence shown here is derived from an EMBL/GenBank/DDBJ whole genome shotgun (WGS) entry which is preliminary data.</text>
</comment>
<feature type="region of interest" description="Disordered" evidence="1">
    <location>
        <begin position="238"/>
        <end position="277"/>
    </location>
</feature>
<proteinExistence type="predicted"/>
<sequence length="277" mass="29335">MNGSGAQVSSWSFLLRGIVAAFRREIHLSPCPNFPGRLLPPTVQQHSRGGNWRDFFNLKVSVKILPLIAKNTVRFHCRLRKPAGEEMSVGSAIHHLCALVSCVICWMAMSPQASAQDYAAQYEEGLRKRDYVLLSHVFTGAAAQNNHAVASGALVAISLTPLTMDSTQSCVSTIGKEKAGYLARVCGMISPATHPPCNVANSCKLIADEVVRGCQLAAQMGQPDAFCPPFLTMAGGAQPANAASNTTPPAAATANKSASAPIPTTATEQEHRAGLVK</sequence>
<protein>
    <recommendedName>
        <fullName evidence="4">Cysteine rich repeat-containing protein</fullName>
    </recommendedName>
</protein>
<evidence type="ECO:0008006" key="4">
    <source>
        <dbReference type="Google" id="ProtNLM"/>
    </source>
</evidence>
<name>A0ABW5CI70_9PROT</name>
<evidence type="ECO:0000256" key="1">
    <source>
        <dbReference type="SAM" id="MobiDB-lite"/>
    </source>
</evidence>
<dbReference type="EMBL" id="JBHUIY010000068">
    <property type="protein sequence ID" value="MFD2235723.1"/>
    <property type="molecule type" value="Genomic_DNA"/>
</dbReference>
<dbReference type="Proteomes" id="UP001597296">
    <property type="component" value="Unassembled WGS sequence"/>
</dbReference>
<feature type="compositionally biased region" description="Low complexity" evidence="1">
    <location>
        <begin position="238"/>
        <end position="260"/>
    </location>
</feature>
<dbReference type="RefSeq" id="WP_377319156.1">
    <property type="nucleotide sequence ID" value="NZ_JBHUIY010000068.1"/>
</dbReference>